<dbReference type="Proteomes" id="UP000332933">
    <property type="component" value="Unassembled WGS sequence"/>
</dbReference>
<organism evidence="4 5">
    <name type="scientific">Aphanomyces stellatus</name>
    <dbReference type="NCBI Taxonomy" id="120398"/>
    <lineage>
        <taxon>Eukaryota</taxon>
        <taxon>Sar</taxon>
        <taxon>Stramenopiles</taxon>
        <taxon>Oomycota</taxon>
        <taxon>Saprolegniomycetes</taxon>
        <taxon>Saprolegniales</taxon>
        <taxon>Verrucalvaceae</taxon>
        <taxon>Aphanomyces</taxon>
    </lineage>
</organism>
<feature type="compositionally biased region" description="Acidic residues" evidence="2">
    <location>
        <begin position="75"/>
        <end position="92"/>
    </location>
</feature>
<feature type="compositionally biased region" description="Acidic residues" evidence="2">
    <location>
        <begin position="1"/>
        <end position="33"/>
    </location>
</feature>
<feature type="compositionally biased region" description="Basic and acidic residues" evidence="2">
    <location>
        <begin position="139"/>
        <end position="150"/>
    </location>
</feature>
<feature type="region of interest" description="Disordered" evidence="2">
    <location>
        <begin position="1"/>
        <end position="150"/>
    </location>
</feature>
<feature type="coiled-coil region" evidence="1">
    <location>
        <begin position="165"/>
        <end position="214"/>
    </location>
</feature>
<feature type="compositionally biased region" description="Pro residues" evidence="2">
    <location>
        <begin position="118"/>
        <end position="135"/>
    </location>
</feature>
<feature type="compositionally biased region" description="Pro residues" evidence="2">
    <location>
        <begin position="43"/>
        <end position="68"/>
    </location>
</feature>
<sequence length="634" mass="73046">MDSDAEAEEIASDEEIAQANDDEAYSVDFDEDIQPSPVKAKPKPAPAAPIAKPPAPTAPSPPRAPPKAPAKAPVVDDEPDYDDDFENDEDGGYGDASFENESRASGSPRHHVNLSVPTRPPSPPRAPPPSPPKSTPLPRIDETKEEPREASRYIRQMEVQLLDENEQLKFTHAQLVRANADLKNELRFIEQRHVDEKRLRSDKFQQKKKRADERRLQHELVLQTTKMTLADVEAKYVALDAALTIERQDHAVVAAKWDVCENDKRALEERHVAMTDKYQAALNDLHLLNGKLEAAVDARQQTQQKYEQAMLDHKVAIEVVEQRCLVKMQCMQETMDKLVAERAQERVALPENYRLIVEAQRERYEKLEEKLLQDKREMEDQSRRERERLEKALSVAQSQRIQAEERVDARMREETIKVFRERDAIDDQRRQLLTSLATQNARLDDERGKMDALRTQLEEKRLKLVQDEISVEAQVNQCHERLLQLTRDEDILNARKREVLALSATTLEKSRAYSEVVQQLAQVQTKCEELQQKYDALARQKKEHEAAQEHKWQLVEREKATLERTNAALQHEKLQLARQRMECRQMLEGTRKLDYLLRQQAALGNIYIHPPTKAATGMPPPSWHVAFDADKDMY</sequence>
<keyword evidence="5" id="KW-1185">Reference proteome</keyword>
<reference evidence="4 5" key="1">
    <citation type="submission" date="2019-03" db="EMBL/GenBank/DDBJ databases">
        <authorList>
            <person name="Gaulin E."/>
            <person name="Dumas B."/>
        </authorList>
    </citation>
    <scope>NUCLEOTIDE SEQUENCE [LARGE SCALE GENOMIC DNA]</scope>
    <source>
        <strain evidence="4">CBS 568.67</strain>
    </source>
</reference>
<accession>A0A485KWK8</accession>
<feature type="coiled-coil region" evidence="1">
    <location>
        <begin position="436"/>
        <end position="463"/>
    </location>
</feature>
<reference evidence="3" key="2">
    <citation type="submission" date="2019-06" db="EMBL/GenBank/DDBJ databases">
        <title>Genomics analysis of Aphanomyces spp. identifies a new class of oomycete effector associated with host adaptation.</title>
        <authorList>
            <person name="Gaulin E."/>
        </authorList>
    </citation>
    <scope>NUCLEOTIDE SEQUENCE</scope>
    <source>
        <strain evidence="3">CBS 578.67</strain>
    </source>
</reference>
<gene>
    <name evidence="4" type="primary">Aste57867_12061</name>
    <name evidence="3" type="ORF">As57867_012016</name>
    <name evidence="4" type="ORF">ASTE57867_12061</name>
</gene>
<protein>
    <submittedName>
        <fullName evidence="4">Aste57867_12061 protein</fullName>
    </submittedName>
</protein>
<feature type="coiled-coil region" evidence="1">
    <location>
        <begin position="264"/>
        <end position="312"/>
    </location>
</feature>
<evidence type="ECO:0000313" key="5">
    <source>
        <dbReference type="Proteomes" id="UP000332933"/>
    </source>
</evidence>
<feature type="coiled-coil region" evidence="1">
    <location>
        <begin position="357"/>
        <end position="406"/>
    </location>
</feature>
<keyword evidence="1" id="KW-0175">Coiled coil</keyword>
<evidence type="ECO:0000313" key="3">
    <source>
        <dbReference type="EMBL" id="KAF0697233.1"/>
    </source>
</evidence>
<evidence type="ECO:0000256" key="1">
    <source>
        <dbReference type="SAM" id="Coils"/>
    </source>
</evidence>
<dbReference type="EMBL" id="CAADRA010005358">
    <property type="protein sequence ID" value="VFT88916.1"/>
    <property type="molecule type" value="Genomic_DNA"/>
</dbReference>
<dbReference type="AlphaFoldDB" id="A0A485KWK8"/>
<evidence type="ECO:0000313" key="4">
    <source>
        <dbReference type="EMBL" id="VFT88916.1"/>
    </source>
</evidence>
<evidence type="ECO:0000256" key="2">
    <source>
        <dbReference type="SAM" id="MobiDB-lite"/>
    </source>
</evidence>
<name>A0A485KWK8_9STRA</name>
<proteinExistence type="predicted"/>
<dbReference type="OrthoDB" id="74799at2759"/>
<dbReference type="EMBL" id="VJMH01005337">
    <property type="protein sequence ID" value="KAF0697233.1"/>
    <property type="molecule type" value="Genomic_DNA"/>
</dbReference>
<feature type="coiled-coil region" evidence="1">
    <location>
        <begin position="513"/>
        <end position="582"/>
    </location>
</feature>